<reference evidence="1 3" key="1">
    <citation type="journal article" date="2016" name="Front. Microbiol.">
        <title>Genome Sequence of the Piezophilic, Mesophilic Sulfate-Reducing Bacterium Desulfovibrio indicus J2T.</title>
        <authorList>
            <person name="Cao J."/>
            <person name="Maignien L."/>
            <person name="Shao Z."/>
            <person name="Alain K."/>
            <person name="Jebbar M."/>
        </authorList>
    </citation>
    <scope>NUCLEOTIDE SEQUENCE [LARGE SCALE GENOMIC DNA]</scope>
    <source>
        <strain evidence="1 3">J2</strain>
    </source>
</reference>
<evidence type="ECO:0000313" key="1">
    <source>
        <dbReference type="EMBL" id="AMK11944.1"/>
    </source>
</evidence>
<proteinExistence type="predicted"/>
<dbReference type="KEGG" id="dej:AWY79_12880"/>
<keyword evidence="3" id="KW-1185">Reference proteome</keyword>
<dbReference type="EMBL" id="CP014206">
    <property type="protein sequence ID" value="AMK11944.1"/>
    <property type="molecule type" value="Genomic_DNA"/>
</dbReference>
<gene>
    <name evidence="1" type="ORF">AWY79_12880</name>
    <name evidence="2" type="ORF">EDC59_10998</name>
</gene>
<sequence>MGKITRLPGTNCRHHMNGRCFYEEWLNPGYTQSWRCQVTARWEASFDEFLSRAEYFGVAEDAVPDLWGRQFQRLARDRFHCGMYTYRQGAPSPGCAHHLDGVCVMGLPRCAGRCRHFGPITDDEQS</sequence>
<dbReference type="RefSeq" id="WP_066804623.1">
    <property type="nucleotide sequence ID" value="NZ_CAUVXY020000015.1"/>
</dbReference>
<dbReference type="Proteomes" id="UP000295506">
    <property type="component" value="Unassembled WGS sequence"/>
</dbReference>
<dbReference type="Proteomes" id="UP000055611">
    <property type="component" value="Chromosome"/>
</dbReference>
<evidence type="ECO:0000313" key="4">
    <source>
        <dbReference type="Proteomes" id="UP000295506"/>
    </source>
</evidence>
<organism evidence="2 4">
    <name type="scientific">Pseudodesulfovibrio indicus</name>
    <dbReference type="NCBI Taxonomy" id="1716143"/>
    <lineage>
        <taxon>Bacteria</taxon>
        <taxon>Pseudomonadati</taxon>
        <taxon>Thermodesulfobacteriota</taxon>
        <taxon>Desulfovibrionia</taxon>
        <taxon>Desulfovibrionales</taxon>
        <taxon>Desulfovibrionaceae</taxon>
    </lineage>
</organism>
<accession>A0A126QPU3</accession>
<name>A0A126QPU3_9BACT</name>
<evidence type="ECO:0000313" key="3">
    <source>
        <dbReference type="Proteomes" id="UP000055611"/>
    </source>
</evidence>
<protein>
    <submittedName>
        <fullName evidence="2">Uncharacterized protein</fullName>
    </submittedName>
</protein>
<reference evidence="2 4" key="2">
    <citation type="submission" date="2019-03" db="EMBL/GenBank/DDBJ databases">
        <title>Genomic Encyclopedia of Type Strains, Phase IV (KMG-IV): sequencing the most valuable type-strain genomes for metagenomic binning, comparative biology and taxonomic classification.</title>
        <authorList>
            <person name="Goeker M."/>
        </authorList>
    </citation>
    <scope>NUCLEOTIDE SEQUENCE [LARGE SCALE GENOMIC DNA]</scope>
    <source>
        <strain evidence="2 4">DSM 101483</strain>
    </source>
</reference>
<dbReference type="AlphaFoldDB" id="A0A126QPU3"/>
<dbReference type="EMBL" id="SOBK01000009">
    <property type="protein sequence ID" value="TDT87211.1"/>
    <property type="molecule type" value="Genomic_DNA"/>
</dbReference>
<dbReference type="OrthoDB" id="5459010at2"/>
<evidence type="ECO:0000313" key="2">
    <source>
        <dbReference type="EMBL" id="TDT87211.1"/>
    </source>
</evidence>